<gene>
    <name evidence="1" type="ORF">LCDVSa024L</name>
</gene>
<evidence type="ECO:0000313" key="1">
    <source>
        <dbReference type="EMBL" id="AOC55108.1"/>
    </source>
</evidence>
<reference evidence="1 2" key="1">
    <citation type="journal article" date="2016" name="J. Virol.">
        <title>Concurrence of Iridovirus, Polyomavirus, and a Unique Member of a New Group of Fish Papillomaviruses in Lymphocystis Disease-Affected Gilthead Sea Bream.</title>
        <authorList>
            <person name="Lopez-Bueno A."/>
            <person name="Mavian C."/>
            <person name="Labella A.M."/>
            <person name="Castro D."/>
            <person name="Borrego J.J."/>
            <person name="Alcami A."/>
            <person name="Alejo A."/>
        </authorList>
    </citation>
    <scope>NUCLEOTIDE SEQUENCE [LARGE SCALE GENOMIC DNA]</scope>
    <source>
        <strain evidence="1">SA9</strain>
    </source>
</reference>
<dbReference type="Proteomes" id="UP000149121">
    <property type="component" value="Segment"/>
</dbReference>
<proteinExistence type="predicted"/>
<sequence length="58" mass="6710">MIFILSLGINYSTLNGSSQLTHQPSTMFTFTQNERRLYVSIGDIYFLTVSTRISYRLI</sequence>
<accession>A0A1B2RVT6</accession>
<keyword evidence="2" id="KW-1185">Reference proteome</keyword>
<organism evidence="1 2">
    <name type="scientific">Lymphocystis disease virus 3</name>
    <dbReference type="NCBI Taxonomy" id="2560566"/>
    <lineage>
        <taxon>Viruses</taxon>
        <taxon>Varidnaviria</taxon>
        <taxon>Bamfordvirae</taxon>
        <taxon>Nucleocytoviricota</taxon>
        <taxon>Megaviricetes</taxon>
        <taxon>Pimascovirales</taxon>
        <taxon>Pimascovirales incertae sedis</taxon>
        <taxon>Iridoviridae</taxon>
        <taxon>Alphairidovirinae</taxon>
        <taxon>Lymphocystivirus</taxon>
        <taxon>Lymphocystivirus sparus1</taxon>
    </lineage>
</organism>
<dbReference type="KEGG" id="vg:30902600"/>
<protein>
    <submittedName>
        <fullName evidence="1">Uncharacterized protein</fullName>
    </submittedName>
</protein>
<dbReference type="EMBL" id="KX643370">
    <property type="protein sequence ID" value="AOC55108.1"/>
    <property type="molecule type" value="Genomic_DNA"/>
</dbReference>
<name>A0A1B2RVT6_9VIRU</name>
<evidence type="ECO:0000313" key="2">
    <source>
        <dbReference type="Proteomes" id="UP000149121"/>
    </source>
</evidence>